<evidence type="ECO:0000256" key="2">
    <source>
        <dbReference type="ARBA" id="ARBA00022670"/>
    </source>
</evidence>
<dbReference type="CDD" id="cd07481">
    <property type="entry name" value="Peptidases_S8_BacillopeptidaseF-like"/>
    <property type="match status" value="1"/>
</dbReference>
<dbReference type="EMBL" id="BMOS01000005">
    <property type="protein sequence ID" value="GGN53830.1"/>
    <property type="molecule type" value="Genomic_DNA"/>
</dbReference>
<dbReference type="InterPro" id="IPR051048">
    <property type="entry name" value="Peptidase_S8/S53_subtilisin"/>
</dbReference>
<evidence type="ECO:0000256" key="4">
    <source>
        <dbReference type="ARBA" id="ARBA00022825"/>
    </source>
</evidence>
<dbReference type="InterPro" id="IPR013783">
    <property type="entry name" value="Ig-like_fold"/>
</dbReference>
<evidence type="ECO:0000313" key="10">
    <source>
        <dbReference type="EMBL" id="GGN53830.1"/>
    </source>
</evidence>
<dbReference type="Gene3D" id="2.60.40.1120">
    <property type="entry name" value="Carboxypeptidase-like, regulatory domain"/>
    <property type="match status" value="2"/>
</dbReference>
<reference evidence="10" key="1">
    <citation type="journal article" date="2014" name="Int. J. Syst. Evol. Microbiol.">
        <title>Complete genome sequence of Corynebacterium casei LMG S-19264T (=DSM 44701T), isolated from a smear-ripened cheese.</title>
        <authorList>
            <consortium name="US DOE Joint Genome Institute (JGI-PGF)"/>
            <person name="Walter F."/>
            <person name="Albersmeier A."/>
            <person name="Kalinowski J."/>
            <person name="Ruckert C."/>
        </authorList>
    </citation>
    <scope>NUCLEOTIDE SEQUENCE</scope>
    <source>
        <strain evidence="10">JCM 17251</strain>
    </source>
</reference>
<evidence type="ECO:0000256" key="1">
    <source>
        <dbReference type="ARBA" id="ARBA00011073"/>
    </source>
</evidence>
<dbReference type="PANTHER" id="PTHR43399:SF4">
    <property type="entry name" value="CELL WALL-ASSOCIATED PROTEASE"/>
    <property type="match status" value="1"/>
</dbReference>
<keyword evidence="4 6" id="KW-0720">Serine protease</keyword>
<evidence type="ECO:0000256" key="7">
    <source>
        <dbReference type="SAM" id="MobiDB-lite"/>
    </source>
</evidence>
<dbReference type="GO" id="GO:0006508">
    <property type="term" value="P:proteolysis"/>
    <property type="evidence" value="ECO:0007669"/>
    <property type="project" value="UniProtKB-KW"/>
</dbReference>
<keyword evidence="3 6" id="KW-0378">Hydrolase</keyword>
<evidence type="ECO:0000313" key="11">
    <source>
        <dbReference type="Proteomes" id="UP000624041"/>
    </source>
</evidence>
<evidence type="ECO:0000256" key="6">
    <source>
        <dbReference type="PROSITE-ProRule" id="PRU01240"/>
    </source>
</evidence>
<dbReference type="InterPro" id="IPR008969">
    <property type="entry name" value="CarboxyPept-like_regulatory"/>
</dbReference>
<dbReference type="Pfam" id="PF13620">
    <property type="entry name" value="CarboxypepD_reg"/>
    <property type="match status" value="1"/>
</dbReference>
<dbReference type="PROSITE" id="PS00137">
    <property type="entry name" value="SUBTILASE_HIS"/>
    <property type="match status" value="1"/>
</dbReference>
<dbReference type="Pfam" id="PF09136">
    <property type="entry name" value="Glucodextran_B"/>
    <property type="match status" value="2"/>
</dbReference>
<dbReference type="PROSITE" id="PS51892">
    <property type="entry name" value="SUBTILASE"/>
    <property type="match status" value="1"/>
</dbReference>
<feature type="active site" description="Charge relay system" evidence="5 6">
    <location>
        <position position="223"/>
    </location>
</feature>
<evidence type="ECO:0000259" key="8">
    <source>
        <dbReference type="Pfam" id="PF00082"/>
    </source>
</evidence>
<protein>
    <submittedName>
        <fullName evidence="10">Bacillopeptidase F</fullName>
    </submittedName>
</protein>
<dbReference type="InterPro" id="IPR036852">
    <property type="entry name" value="Peptidase_S8/S53_dom_sf"/>
</dbReference>
<dbReference type="Pfam" id="PF00082">
    <property type="entry name" value="Peptidase_S8"/>
    <property type="match status" value="1"/>
</dbReference>
<feature type="domain" description="Inhibitor I9" evidence="9">
    <location>
        <begin position="114"/>
        <end position="177"/>
    </location>
</feature>
<dbReference type="FunFam" id="3.40.50.200:FF:000043">
    <property type="entry name" value="Peptidase S8"/>
    <property type="match status" value="1"/>
</dbReference>
<dbReference type="InterPro" id="IPR033857">
    <property type="entry name" value="Bacillopeptidase_F"/>
</dbReference>
<evidence type="ECO:0000256" key="3">
    <source>
        <dbReference type="ARBA" id="ARBA00022801"/>
    </source>
</evidence>
<keyword evidence="11" id="KW-1185">Reference proteome</keyword>
<proteinExistence type="inferred from homology"/>
<dbReference type="Pfam" id="PF20773">
    <property type="entry name" value="InhA-like_MAM"/>
    <property type="match status" value="1"/>
</dbReference>
<comment type="similarity">
    <text evidence="1 6">Belongs to the peptidase S8 family.</text>
</comment>
<dbReference type="Gene3D" id="3.40.50.200">
    <property type="entry name" value="Peptidase S8/S53 domain"/>
    <property type="match status" value="1"/>
</dbReference>
<name>A0A918D063_9BACI</name>
<dbReference type="SUPFAM" id="SSF49464">
    <property type="entry name" value="Carboxypeptidase regulatory domain-like"/>
    <property type="match status" value="2"/>
</dbReference>
<dbReference type="PROSITE" id="PS00138">
    <property type="entry name" value="SUBTILASE_SER"/>
    <property type="match status" value="1"/>
</dbReference>
<dbReference type="PIRSF" id="PIRSF015477">
    <property type="entry name" value="Bpr"/>
    <property type="match status" value="1"/>
</dbReference>
<feature type="active site" description="Charge relay system" evidence="5 6">
    <location>
        <position position="269"/>
    </location>
</feature>
<gene>
    <name evidence="10" type="primary">bpr</name>
    <name evidence="10" type="ORF">GCM10007971_10770</name>
</gene>
<reference evidence="10" key="2">
    <citation type="submission" date="2020-09" db="EMBL/GenBank/DDBJ databases">
        <authorList>
            <person name="Sun Q."/>
            <person name="Ohkuma M."/>
        </authorList>
    </citation>
    <scope>NUCLEOTIDE SEQUENCE</scope>
    <source>
        <strain evidence="10">JCM 17251</strain>
    </source>
</reference>
<dbReference type="InterPro" id="IPR023828">
    <property type="entry name" value="Peptidase_S8_Ser-AS"/>
</dbReference>
<feature type="region of interest" description="Disordered" evidence="7">
    <location>
        <begin position="263"/>
        <end position="285"/>
    </location>
</feature>
<feature type="active site" description="Charge relay system" evidence="5 6">
    <location>
        <position position="442"/>
    </location>
</feature>
<dbReference type="InterPro" id="IPR015500">
    <property type="entry name" value="Peptidase_S8_subtilisin-rel"/>
</dbReference>
<keyword evidence="2 6" id="KW-0645">Protease</keyword>
<organism evidence="10 11">
    <name type="scientific">Oceanobacillus indicireducens</name>
    <dbReference type="NCBI Taxonomy" id="1004261"/>
    <lineage>
        <taxon>Bacteria</taxon>
        <taxon>Bacillati</taxon>
        <taxon>Bacillota</taxon>
        <taxon>Bacilli</taxon>
        <taxon>Bacillales</taxon>
        <taxon>Bacillaceae</taxon>
        <taxon>Oceanobacillus</taxon>
    </lineage>
</organism>
<dbReference type="InterPro" id="IPR022398">
    <property type="entry name" value="Peptidase_S8_His-AS"/>
</dbReference>
<feature type="domain" description="Peptidase S8/S53" evidence="8">
    <location>
        <begin position="214"/>
        <end position="494"/>
    </location>
</feature>
<dbReference type="PANTHER" id="PTHR43399">
    <property type="entry name" value="SUBTILISIN-RELATED"/>
    <property type="match status" value="1"/>
</dbReference>
<dbReference type="RefSeq" id="WP_308425581.1">
    <property type="nucleotide sequence ID" value="NZ_BMOS01000005.1"/>
</dbReference>
<comment type="caution">
    <text evidence="10">The sequence shown here is derived from an EMBL/GenBank/DDBJ whole genome shotgun (WGS) entry which is preliminary data.</text>
</comment>
<dbReference type="InterPro" id="IPR013320">
    <property type="entry name" value="ConA-like_dom_sf"/>
</dbReference>
<dbReference type="InterPro" id="IPR010259">
    <property type="entry name" value="S8pro/Inhibitor_I9"/>
</dbReference>
<dbReference type="Proteomes" id="UP000624041">
    <property type="component" value="Unassembled WGS sequence"/>
</dbReference>
<dbReference type="Pfam" id="PF13715">
    <property type="entry name" value="CarbopepD_reg_2"/>
    <property type="match status" value="1"/>
</dbReference>
<dbReference type="Gene3D" id="2.60.120.200">
    <property type="match status" value="1"/>
</dbReference>
<dbReference type="SUPFAM" id="SSF49899">
    <property type="entry name" value="Concanavalin A-like lectins/glucanases"/>
    <property type="match status" value="1"/>
</dbReference>
<dbReference type="NCBIfam" id="NF038128">
    <property type="entry name" value="choice_anch_J"/>
    <property type="match status" value="1"/>
</dbReference>
<dbReference type="Gene3D" id="2.60.40.10">
    <property type="entry name" value="Immunoglobulins"/>
    <property type="match status" value="2"/>
</dbReference>
<dbReference type="GO" id="GO:0004252">
    <property type="term" value="F:serine-type endopeptidase activity"/>
    <property type="evidence" value="ECO:0007669"/>
    <property type="project" value="UniProtKB-UniRule"/>
</dbReference>
<dbReference type="InterPro" id="IPR012103">
    <property type="entry name" value="Pept_S8A_Bpr"/>
</dbReference>
<evidence type="ECO:0000256" key="5">
    <source>
        <dbReference type="PIRSR" id="PIRSR015477-1"/>
    </source>
</evidence>
<dbReference type="Pfam" id="PF05922">
    <property type="entry name" value="Inhibitor_I9"/>
    <property type="match status" value="1"/>
</dbReference>
<dbReference type="SUPFAM" id="SSF52743">
    <property type="entry name" value="Subtilisin-like"/>
    <property type="match status" value="1"/>
</dbReference>
<dbReference type="PRINTS" id="PR00723">
    <property type="entry name" value="SUBTILISIN"/>
</dbReference>
<evidence type="ECO:0000259" key="9">
    <source>
        <dbReference type="Pfam" id="PF05922"/>
    </source>
</evidence>
<dbReference type="InterPro" id="IPR000209">
    <property type="entry name" value="Peptidase_S8/S53_dom"/>
</dbReference>
<accession>A0A918D063</accession>
<sequence length="1426" mass="153361">MRVKRKRRTKAFSIAAIVVMIVSLILPGAGLAQSKGEVSHSMNDSRELQEQKVNERLLESFKDDEFVTFLVKFTDKAAVEDVAKKMREDAAKSNLSLSQAEHMQRSAVIAELKETSFASQQHVTEYIEQEIENGNAKDFVSYHIVNGMAVTATKEVAEKIATFSEVEKLLPNEVRQLNTTVSERAEKEEAELANVEWNIERVGAPAAWEMGIDGTGMVVASIDSGVQWDHPALKEKYRGYDASTGDADHTYSWFDATAGEDTPYDDDGHGTHVTGTMVGSEPDGSNQVGVAPGAKWIAVKAFTAAGGTDTDLLAAAEWIMAPGGDVSQAPDVVNNSWSGGSGMDEWYRDVVIAWRAANIFPEFSAGNVTLTNPGGPGSVANPANYPESFATGATDVNDDLANFSLQGPSPYDEIKPDISAPGVNIRSSVPGSGYEGGWNGTSMAGPAVSGAVALIKQANANLTVDEIEEILSTTATPLTDDTFPESPNNGYGHGLLDAYEAVSSVVSGLGVIDGAVSKDGEDTEAPTYSHDAPEVIYAGMDLDVTITAEDNISVTSVEVVYEDNRIKAKRVSGDHLSGEYTVTVPGEDIEEGTFEYHFEINDFGNNSVTTDSYSVTVEPGITVGYFEDFEKAPSGWTVFGENSSWEHGIPTSGPGEAFSGENVYATNLSGNYNNYENSTLVMPPIDLPEGEAYLQYSQWYNLENNWDYGHVYIFSDMENWEQLERITNVSDGWIESEIDLSDYSGERVYIGFNLTSDISIARDGWYIDDVGLADTSRGESAQAPNIGMNSSAGLLLGLNSIGMKKAPIDPDKLKPAFPDEKESVKEDAITPAALPLAATVSVLESGRSVNTNPADGSFSITHAAGDFTVVAESYGYHPAEENVTVEADESTTVNFTLEEQDEYTVSGTVTDEVTGEGIADATLLIVEDANVEAVTTDENGSFTITAYEGVYTLKVLARGYHGAEVEADFTSDGTVNIELEPFYTVPGGEIGYDDGTAENARAFYDAGNGWAVRMSLDEGQESAIVTDGVFQFHDDDWPVPGGTEFAVEVWDASGPDGTPGERIAGPVEAEAIRSLDEWTVVDLSEHAIQVNGDFYMVYIQRDVNTNAPGLATDENGPNAERSFQYVGGAWNQSPADEGNYMIRARVNYEVEEAVITSPEDGLITNETEVTVEGTASPTTFIKLVNNGEEVDTVEVGDDGKFAIPATLAEGDNELVAVTVLDDTEIMESEPVAVVLDTEAPALTIDNPEDGEKTNRETVTVEGTVEDANLDYVEVNGQRAKIDDGNYSLRIILDEGINDIEVIAADLAGNSTSEAVSLDVDFTPPAIENLTPEEDVYLGAGESVKFEFDSEPGLKSTFVVHMPLTNVNSNPTELPMMETSEGHYVGYWTATSNVVAEGAVIEVIAVDDYGNETRAQTDGKLFINTDE</sequence>